<feature type="region of interest" description="Disordered" evidence="1">
    <location>
        <begin position="115"/>
        <end position="138"/>
    </location>
</feature>
<dbReference type="OrthoDB" id="4558387at2"/>
<sequence length="138" mass="14767">MTRAAEVRAEVAELDAQGLTAADIADKVGVPQARVERVLADLDGPPWDDREDAPVLEPLGRFAPDPAPASPPFGQGGGRRPYTDVAVLARPKVAVCGTPSGYQRHVRAKEPTCARCRAAEAQSRRDRTARRRAEGEAS</sequence>
<proteinExistence type="predicted"/>
<keyword evidence="3" id="KW-1185">Reference proteome</keyword>
<feature type="compositionally biased region" description="Basic and acidic residues" evidence="1">
    <location>
        <begin position="122"/>
        <end position="138"/>
    </location>
</feature>
<reference evidence="2 3" key="1">
    <citation type="submission" date="2019-05" db="EMBL/GenBank/DDBJ databases">
        <title>Nakamurella sp. N5BH11, whole genome shotgun sequence.</title>
        <authorList>
            <person name="Tuo L."/>
        </authorList>
    </citation>
    <scope>NUCLEOTIDE SEQUENCE [LARGE SCALE GENOMIC DNA]</scope>
    <source>
        <strain evidence="2 3">N5BH11</strain>
    </source>
</reference>
<protein>
    <submittedName>
        <fullName evidence="2">TrmB family transcriptional regulator</fullName>
    </submittedName>
</protein>
<evidence type="ECO:0000313" key="3">
    <source>
        <dbReference type="Proteomes" id="UP000306985"/>
    </source>
</evidence>
<organism evidence="2 3">
    <name type="scientific">Nakamurella flava</name>
    <dbReference type="NCBI Taxonomy" id="2576308"/>
    <lineage>
        <taxon>Bacteria</taxon>
        <taxon>Bacillati</taxon>
        <taxon>Actinomycetota</taxon>
        <taxon>Actinomycetes</taxon>
        <taxon>Nakamurellales</taxon>
        <taxon>Nakamurellaceae</taxon>
        <taxon>Nakamurella</taxon>
    </lineage>
</organism>
<feature type="region of interest" description="Disordered" evidence="1">
    <location>
        <begin position="41"/>
        <end position="81"/>
    </location>
</feature>
<accession>A0A4U6QP51</accession>
<dbReference type="Proteomes" id="UP000306985">
    <property type="component" value="Unassembled WGS sequence"/>
</dbReference>
<dbReference type="RefSeq" id="WP_137449151.1">
    <property type="nucleotide sequence ID" value="NZ_SZZH01000001.1"/>
</dbReference>
<gene>
    <name evidence="2" type="ORF">FDO65_09985</name>
</gene>
<evidence type="ECO:0000256" key="1">
    <source>
        <dbReference type="SAM" id="MobiDB-lite"/>
    </source>
</evidence>
<comment type="caution">
    <text evidence="2">The sequence shown here is derived from an EMBL/GenBank/DDBJ whole genome shotgun (WGS) entry which is preliminary data.</text>
</comment>
<name>A0A4U6QP51_9ACTN</name>
<dbReference type="AlphaFoldDB" id="A0A4U6QP51"/>
<dbReference type="EMBL" id="SZZH01000001">
    <property type="protein sequence ID" value="TKV61846.1"/>
    <property type="molecule type" value="Genomic_DNA"/>
</dbReference>
<evidence type="ECO:0000313" key="2">
    <source>
        <dbReference type="EMBL" id="TKV61846.1"/>
    </source>
</evidence>